<evidence type="ECO:0000256" key="7">
    <source>
        <dbReference type="ARBA" id="ARBA00022691"/>
    </source>
</evidence>
<keyword evidence="7" id="KW-0949">S-adenosyl-L-methionine</keyword>
<comment type="caution">
    <text evidence="8">The sequence shown here is derived from an EMBL/GenBank/DDBJ whole genome shotgun (WGS) entry which is preliminary data.</text>
</comment>
<dbReference type="AlphaFoldDB" id="X1B3V9"/>
<dbReference type="Gene3D" id="3.40.50.150">
    <property type="entry name" value="Vaccinia Virus protein VP39"/>
    <property type="match status" value="1"/>
</dbReference>
<comment type="subcellular location">
    <subcellularLocation>
        <location evidence="1">Cytoplasm</location>
    </subcellularLocation>
</comment>
<feature type="non-terminal residue" evidence="8">
    <location>
        <position position="91"/>
    </location>
</feature>
<comment type="similarity">
    <text evidence="2">Belongs to the methyltransferase superfamily. L-isoaspartyl/D-aspartyl protein methyltransferase family.</text>
</comment>
<evidence type="ECO:0000313" key="8">
    <source>
        <dbReference type="EMBL" id="GAG89740.1"/>
    </source>
</evidence>
<dbReference type="Pfam" id="PF01135">
    <property type="entry name" value="PCMT"/>
    <property type="match status" value="1"/>
</dbReference>
<dbReference type="SUPFAM" id="SSF53335">
    <property type="entry name" value="S-adenosyl-L-methionine-dependent methyltransferases"/>
    <property type="match status" value="1"/>
</dbReference>
<dbReference type="InterPro" id="IPR029063">
    <property type="entry name" value="SAM-dependent_MTases_sf"/>
</dbReference>
<proteinExistence type="inferred from homology"/>
<reference evidence="8" key="1">
    <citation type="journal article" date="2014" name="Front. Microbiol.">
        <title>High frequency of phylogenetically diverse reductive dehalogenase-homologous genes in deep subseafloor sedimentary metagenomes.</title>
        <authorList>
            <person name="Kawai M."/>
            <person name="Futagami T."/>
            <person name="Toyoda A."/>
            <person name="Takaki Y."/>
            <person name="Nishi S."/>
            <person name="Hori S."/>
            <person name="Arai W."/>
            <person name="Tsubouchi T."/>
            <person name="Morono Y."/>
            <person name="Uchiyama I."/>
            <person name="Ito T."/>
            <person name="Fujiyama A."/>
            <person name="Inagaki F."/>
            <person name="Takami H."/>
        </authorList>
    </citation>
    <scope>NUCLEOTIDE SEQUENCE</scope>
    <source>
        <strain evidence="8">Expedition CK06-06</strain>
    </source>
</reference>
<gene>
    <name evidence="8" type="ORF">S01H4_25232</name>
</gene>
<sequence>MNNLKNRDYPVLTKQEVIRAMLTVPRHLFVPKNAESSAYIDSPLSIGSGQTISAPHMNAMMCEYLKLEVGDKVLEVGTGSGMYSIIHKLLA</sequence>
<evidence type="ECO:0000256" key="4">
    <source>
        <dbReference type="ARBA" id="ARBA00022490"/>
    </source>
</evidence>
<accession>X1B3V9</accession>
<dbReference type="GO" id="GO:0004719">
    <property type="term" value="F:protein-L-isoaspartate (D-aspartate) O-methyltransferase activity"/>
    <property type="evidence" value="ECO:0007669"/>
    <property type="project" value="UniProtKB-EC"/>
</dbReference>
<evidence type="ECO:0000256" key="1">
    <source>
        <dbReference type="ARBA" id="ARBA00004496"/>
    </source>
</evidence>
<dbReference type="GO" id="GO:0032259">
    <property type="term" value="P:methylation"/>
    <property type="evidence" value="ECO:0007669"/>
    <property type="project" value="UniProtKB-KW"/>
</dbReference>
<name>X1B3V9_9ZZZZ</name>
<evidence type="ECO:0000256" key="2">
    <source>
        <dbReference type="ARBA" id="ARBA00005369"/>
    </source>
</evidence>
<keyword evidence="5" id="KW-0489">Methyltransferase</keyword>
<evidence type="ECO:0000256" key="3">
    <source>
        <dbReference type="ARBA" id="ARBA00011890"/>
    </source>
</evidence>
<dbReference type="EMBL" id="BART01011978">
    <property type="protein sequence ID" value="GAG89740.1"/>
    <property type="molecule type" value="Genomic_DNA"/>
</dbReference>
<dbReference type="PANTHER" id="PTHR11579">
    <property type="entry name" value="PROTEIN-L-ISOASPARTATE O-METHYLTRANSFERASE"/>
    <property type="match status" value="1"/>
</dbReference>
<dbReference type="GO" id="GO:0005737">
    <property type="term" value="C:cytoplasm"/>
    <property type="evidence" value="ECO:0007669"/>
    <property type="project" value="UniProtKB-SubCell"/>
</dbReference>
<protein>
    <recommendedName>
        <fullName evidence="3">protein-L-isoaspartate(D-aspartate) O-methyltransferase</fullName>
        <ecNumber evidence="3">2.1.1.77</ecNumber>
    </recommendedName>
</protein>
<evidence type="ECO:0000256" key="6">
    <source>
        <dbReference type="ARBA" id="ARBA00022679"/>
    </source>
</evidence>
<dbReference type="PANTHER" id="PTHR11579:SF0">
    <property type="entry name" value="PROTEIN-L-ISOASPARTATE(D-ASPARTATE) O-METHYLTRANSFERASE"/>
    <property type="match status" value="1"/>
</dbReference>
<organism evidence="8">
    <name type="scientific">marine sediment metagenome</name>
    <dbReference type="NCBI Taxonomy" id="412755"/>
    <lineage>
        <taxon>unclassified sequences</taxon>
        <taxon>metagenomes</taxon>
        <taxon>ecological metagenomes</taxon>
    </lineage>
</organism>
<evidence type="ECO:0000256" key="5">
    <source>
        <dbReference type="ARBA" id="ARBA00022603"/>
    </source>
</evidence>
<keyword evidence="6" id="KW-0808">Transferase</keyword>
<dbReference type="EC" id="2.1.1.77" evidence="3"/>
<dbReference type="InterPro" id="IPR000682">
    <property type="entry name" value="PCMT"/>
</dbReference>
<keyword evidence="4" id="KW-0963">Cytoplasm</keyword>